<keyword evidence="3" id="KW-1185">Reference proteome</keyword>
<reference evidence="2 3" key="1">
    <citation type="submission" date="2024-01" db="EMBL/GenBank/DDBJ databases">
        <title>The genomes of 5 underutilized Papilionoideae crops provide insights into root nodulation and disease resistance.</title>
        <authorList>
            <person name="Yuan L."/>
        </authorList>
    </citation>
    <scope>NUCLEOTIDE SEQUENCE [LARGE SCALE GENOMIC DNA]</scope>
    <source>
        <strain evidence="2">LY-2023</strain>
        <tissue evidence="2">Leaf</tissue>
    </source>
</reference>
<name>A0AAN9JKW1_CLITE</name>
<evidence type="ECO:0000313" key="2">
    <source>
        <dbReference type="EMBL" id="KAK7301047.1"/>
    </source>
</evidence>
<sequence length="126" mass="13454">MHVHPCSSRAVEGCYIDGFEFLSPPICYLCLFLAPSNPCKTATILFPSLPPSLSLSTSTSQSSFLTVLLSDQQQCGSSSEKPRLPLFQTQRNNGISGKNENFGMMLRTATKPPSKPLGDGLANGSG</sequence>
<accession>A0AAN9JKW1</accession>
<protein>
    <submittedName>
        <fullName evidence="2">Uncharacterized protein</fullName>
    </submittedName>
</protein>
<evidence type="ECO:0000313" key="3">
    <source>
        <dbReference type="Proteomes" id="UP001359559"/>
    </source>
</evidence>
<organism evidence="2 3">
    <name type="scientific">Clitoria ternatea</name>
    <name type="common">Butterfly pea</name>
    <dbReference type="NCBI Taxonomy" id="43366"/>
    <lineage>
        <taxon>Eukaryota</taxon>
        <taxon>Viridiplantae</taxon>
        <taxon>Streptophyta</taxon>
        <taxon>Embryophyta</taxon>
        <taxon>Tracheophyta</taxon>
        <taxon>Spermatophyta</taxon>
        <taxon>Magnoliopsida</taxon>
        <taxon>eudicotyledons</taxon>
        <taxon>Gunneridae</taxon>
        <taxon>Pentapetalae</taxon>
        <taxon>rosids</taxon>
        <taxon>fabids</taxon>
        <taxon>Fabales</taxon>
        <taxon>Fabaceae</taxon>
        <taxon>Papilionoideae</taxon>
        <taxon>50 kb inversion clade</taxon>
        <taxon>NPAAA clade</taxon>
        <taxon>indigoferoid/millettioid clade</taxon>
        <taxon>Phaseoleae</taxon>
        <taxon>Clitoria</taxon>
    </lineage>
</organism>
<gene>
    <name evidence="2" type="ORF">RJT34_11903</name>
</gene>
<dbReference type="AlphaFoldDB" id="A0AAN9JKW1"/>
<proteinExistence type="predicted"/>
<feature type="compositionally biased region" description="Polar residues" evidence="1">
    <location>
        <begin position="87"/>
        <end position="99"/>
    </location>
</feature>
<evidence type="ECO:0000256" key="1">
    <source>
        <dbReference type="SAM" id="MobiDB-lite"/>
    </source>
</evidence>
<dbReference type="Proteomes" id="UP001359559">
    <property type="component" value="Unassembled WGS sequence"/>
</dbReference>
<feature type="region of interest" description="Disordered" evidence="1">
    <location>
        <begin position="76"/>
        <end position="126"/>
    </location>
</feature>
<dbReference type="EMBL" id="JAYKXN010000003">
    <property type="protein sequence ID" value="KAK7301047.1"/>
    <property type="molecule type" value="Genomic_DNA"/>
</dbReference>
<comment type="caution">
    <text evidence="2">The sequence shown here is derived from an EMBL/GenBank/DDBJ whole genome shotgun (WGS) entry which is preliminary data.</text>
</comment>